<protein>
    <recommendedName>
        <fullName evidence="9">CUB domain-containing protein 1</fullName>
    </recommendedName>
</protein>
<evidence type="ECO:0000256" key="3">
    <source>
        <dbReference type="SAM" id="SignalP"/>
    </source>
</evidence>
<evidence type="ECO:0000256" key="1">
    <source>
        <dbReference type="SAM" id="MobiDB-lite"/>
    </source>
</evidence>
<dbReference type="EMBL" id="JADWDJ010000020">
    <property type="protein sequence ID" value="KAG5265056.1"/>
    <property type="molecule type" value="Genomic_DNA"/>
</dbReference>
<feature type="region of interest" description="Disordered" evidence="1">
    <location>
        <begin position="999"/>
        <end position="1037"/>
    </location>
</feature>
<keyword evidence="2" id="KW-1133">Transmembrane helix</keyword>
<gene>
    <name evidence="7" type="ORF">AALO_G00260950</name>
</gene>
<dbReference type="InterPro" id="IPR038811">
    <property type="entry name" value="CDCP1"/>
</dbReference>
<dbReference type="PANTHER" id="PTHR14477">
    <property type="entry name" value="CUB DOMAIN-CONTAINING PROTEIN 1"/>
    <property type="match status" value="1"/>
</dbReference>
<keyword evidence="2" id="KW-0472">Membrane</keyword>
<sequence>MRSFSVVWVELLIGLLLLIQASLMSEYVTIPVKPDQDSTITITKDTDAAGCDACVDDGETPLCNLTEFVLSKPVEATVLFNCTQPQDVYKVKTEGKIECTTDACSPEAGKVQVSLFTDFHRSFLWTIGGPDGTLLNLDFSGEGLKEVPESEVCSDGYLYSVSRTDAQGVVLTQNYCRSGTLTNLELPSKASVSMVVPKQAGVPPIVFNVAPKPKPVKKGRTMAVTPDQDTSVILRRKADGPECSVCLGAGPNPTCQSDLTLRESLNTTIQFTCEKPENIYTVEINRDFDFSQDASGKKEMFADSSLFPDFQRTFTWDLKVPPSRTFQLDFPSLGMKQIVPSDTCPDEHTYSIITYQRFGLATIGTFCKNGSISQIQVLYKGRLALDVPKNQKLDMSAIKVSVGPETKMLAIVQSKLPQGQSYSDFFSANYLTGLPRDETMQWDFVVLPKHDVTVSFLALTEPKCGSKAVEVRYEQEGKPPVVKSLTEDQLTGEQGSFSLLLQNCDSGRTPSPTGLTLHFRVSALRGGVPHICAVTMQKEAGITLNIESSNPASYCEMKVDGALQEKITVPPGSTSSLSFLDCPSEDLLLTVTKTIECESLAACPVRQTPITMPTLEKCLPAPIHNAIWNLRVPEHGTVILQSPTGTLRQSLPGEECGGSFSLDVAESDGTPVGQFCSGGVIRKVQIQNNVTITASAASARNLRTGQTPLFNISFGPEIGESIVYHVQPDPMVQTPVLLGTPGWPRAMKPFSSVSWIVWLHSQYRADLLFTNVSQPKCQQHHTMIKVQTIGSDEEILSRREDEDAEDKLSVPGSFYLNMSNCQPESGGFSALSKVMVEKKNKMLLGIILGVVGALVVLTLLVLAIVCAVTKKRKKHTMAKRVSMYNPKGHVFRPVDSTFKPDNGAHVYDSIDDTMAYSHLIGEPGYNGGEAGVYRPYAGPMDVKPPVIEAPGENNKKEEFSTFLDPVDSFGPPRPRTPLGPLNSLGFEDRRMVDNELYTFKNSGDSNPIRLSDVDPLPPPIMDDEWDDDDYDDDEDAM</sequence>
<dbReference type="InterPro" id="IPR056266">
    <property type="entry name" value="CDCP1_CUB_3rd_6th"/>
</dbReference>
<dbReference type="PANTHER" id="PTHR14477:SF1">
    <property type="entry name" value="CUB DOMAIN-CONTAINING PROTEIN 1"/>
    <property type="match status" value="1"/>
</dbReference>
<feature type="chain" id="PRO_5043428456" description="CUB domain-containing protein 1" evidence="3">
    <location>
        <begin position="22"/>
        <end position="1037"/>
    </location>
</feature>
<feature type="domain" description="CDCP1 third and sixth CUB" evidence="4">
    <location>
        <begin position="412"/>
        <end position="508"/>
    </location>
</feature>
<reference evidence="7" key="1">
    <citation type="submission" date="2020-10" db="EMBL/GenBank/DDBJ databases">
        <title>Chromosome-scale genome assembly of the Allis shad, Alosa alosa.</title>
        <authorList>
            <person name="Margot Z."/>
            <person name="Christophe K."/>
            <person name="Cabau C."/>
            <person name="Louis A."/>
            <person name="Berthelot C."/>
            <person name="Parey E."/>
            <person name="Roest Crollius H."/>
            <person name="Montfort J."/>
            <person name="Robinson-Rechavi M."/>
            <person name="Bucao C."/>
            <person name="Bouchez O."/>
            <person name="Gislard M."/>
            <person name="Lluch J."/>
            <person name="Milhes M."/>
            <person name="Lampietro C."/>
            <person name="Lopez Roques C."/>
            <person name="Donnadieu C."/>
            <person name="Braasch I."/>
            <person name="Desvignes T."/>
            <person name="Postlethwait J."/>
            <person name="Bobe J."/>
            <person name="Guiguen Y."/>
        </authorList>
    </citation>
    <scope>NUCLEOTIDE SEQUENCE</scope>
    <source>
        <strain evidence="7">M-15738</strain>
        <tissue evidence="7">Blood</tissue>
    </source>
</reference>
<name>A0AAV6FU92_9TELE</name>
<evidence type="ECO:0000259" key="6">
    <source>
        <dbReference type="Pfam" id="PF23668"/>
    </source>
</evidence>
<evidence type="ECO:0000256" key="2">
    <source>
        <dbReference type="SAM" id="Phobius"/>
    </source>
</evidence>
<feature type="domain" description="CDCP1 second and fifth CUB" evidence="6">
    <location>
        <begin position="302"/>
        <end position="403"/>
    </location>
</feature>
<organism evidence="7 8">
    <name type="scientific">Alosa alosa</name>
    <name type="common">allis shad</name>
    <dbReference type="NCBI Taxonomy" id="278164"/>
    <lineage>
        <taxon>Eukaryota</taxon>
        <taxon>Metazoa</taxon>
        <taxon>Chordata</taxon>
        <taxon>Craniata</taxon>
        <taxon>Vertebrata</taxon>
        <taxon>Euteleostomi</taxon>
        <taxon>Actinopterygii</taxon>
        <taxon>Neopterygii</taxon>
        <taxon>Teleostei</taxon>
        <taxon>Clupei</taxon>
        <taxon>Clupeiformes</taxon>
        <taxon>Clupeoidei</taxon>
        <taxon>Clupeidae</taxon>
        <taxon>Alosa</taxon>
    </lineage>
</organism>
<evidence type="ECO:0000313" key="7">
    <source>
        <dbReference type="EMBL" id="KAG5265056.1"/>
    </source>
</evidence>
<feature type="domain" description="CDCP1 first CUB" evidence="5">
    <location>
        <begin position="29"/>
        <end position="99"/>
    </location>
</feature>
<evidence type="ECO:0000259" key="5">
    <source>
        <dbReference type="Pfam" id="PF23667"/>
    </source>
</evidence>
<comment type="caution">
    <text evidence="7">The sequence shown here is derived from an EMBL/GenBank/DDBJ whole genome shotgun (WGS) entry which is preliminary data.</text>
</comment>
<dbReference type="Pfam" id="PF23668">
    <property type="entry name" value="CUB_CDCP1_2"/>
    <property type="match status" value="3"/>
</dbReference>
<dbReference type="Pfam" id="PF23665">
    <property type="entry name" value="CDCP1_CUB_6"/>
    <property type="match status" value="2"/>
</dbReference>
<feature type="region of interest" description="Disordered" evidence="1">
    <location>
        <begin position="962"/>
        <end position="982"/>
    </location>
</feature>
<evidence type="ECO:0008006" key="9">
    <source>
        <dbReference type="Google" id="ProtNLM"/>
    </source>
</evidence>
<feature type="domain" description="CDCP1 second and fifth CUB" evidence="6">
    <location>
        <begin position="106"/>
        <end position="210"/>
    </location>
</feature>
<keyword evidence="8" id="KW-1185">Reference proteome</keyword>
<keyword evidence="2" id="KW-0812">Transmembrane</keyword>
<feature type="domain" description="CDCP1 first CUB" evidence="5">
    <location>
        <begin position="220"/>
        <end position="289"/>
    </location>
</feature>
<feature type="transmembrane region" description="Helical" evidence="2">
    <location>
        <begin position="842"/>
        <end position="869"/>
    </location>
</feature>
<feature type="domain" description="CDCP1 third and sixth CUB" evidence="4">
    <location>
        <begin position="720"/>
        <end position="834"/>
    </location>
</feature>
<dbReference type="Proteomes" id="UP000823561">
    <property type="component" value="Chromosome 20"/>
</dbReference>
<dbReference type="InterPro" id="IPR056269">
    <property type="entry name" value="CUB_CDCP1_2nd_5th"/>
</dbReference>
<feature type="domain" description="CDCP1 second and fifth CUB" evidence="6">
    <location>
        <begin position="613"/>
        <end position="706"/>
    </location>
</feature>
<feature type="signal peptide" evidence="3">
    <location>
        <begin position="1"/>
        <end position="21"/>
    </location>
</feature>
<keyword evidence="3" id="KW-0732">Signal</keyword>
<evidence type="ECO:0000259" key="4">
    <source>
        <dbReference type="Pfam" id="PF23665"/>
    </source>
</evidence>
<dbReference type="AlphaFoldDB" id="A0AAV6FU92"/>
<dbReference type="Pfam" id="PF23667">
    <property type="entry name" value="CUB_CDCP1_1"/>
    <property type="match status" value="2"/>
</dbReference>
<feature type="compositionally biased region" description="Acidic residues" evidence="1">
    <location>
        <begin position="1021"/>
        <end position="1037"/>
    </location>
</feature>
<dbReference type="InterPro" id="IPR056268">
    <property type="entry name" value="CUB_CDCP1_1st"/>
</dbReference>
<proteinExistence type="predicted"/>
<accession>A0AAV6FU92</accession>
<evidence type="ECO:0000313" key="8">
    <source>
        <dbReference type="Proteomes" id="UP000823561"/>
    </source>
</evidence>